<proteinExistence type="predicted"/>
<gene>
    <name evidence="1" type="ORF">P8935_23355</name>
</gene>
<dbReference type="PANTHER" id="PTHR38659">
    <property type="entry name" value="METAL-DEPENDENT PHOSPHOHYDROLASE"/>
    <property type="match status" value="1"/>
</dbReference>
<dbReference type="RefSeq" id="WP_348262714.1">
    <property type="nucleotide sequence ID" value="NZ_CP121196.1"/>
</dbReference>
<protein>
    <submittedName>
        <fullName evidence="1">HAD family hydrolase</fullName>
    </submittedName>
</protein>
<dbReference type="PANTHER" id="PTHR38659:SF2">
    <property type="entry name" value="HDIG DOMAIN PROTEIN"/>
    <property type="match status" value="1"/>
</dbReference>
<dbReference type="SUPFAM" id="SSF109604">
    <property type="entry name" value="HD-domain/PDEase-like"/>
    <property type="match status" value="1"/>
</dbReference>
<dbReference type="GO" id="GO:0016787">
    <property type="term" value="F:hydrolase activity"/>
    <property type="evidence" value="ECO:0007669"/>
    <property type="project" value="UniProtKB-KW"/>
</dbReference>
<sequence>MTDIENREQKFDRERAWQLLTEWTQSESLRKHAIAVEICLTACGEAEADRLGLSGDERTNLIELYTTTGLLHDYDYERHPTAEEHPFVGVRELERQGWSPELRTAILGHAQYSGVPRVTHLDKALFACDELAGFLTACALVKPTKAIADVEVPSVRKKMKDKAFARGVNREDVIQGAAELGVDLDAHIAFCLEAMKKRAGELGL</sequence>
<dbReference type="EMBL" id="CP121196">
    <property type="protein sequence ID" value="XBH17489.1"/>
    <property type="molecule type" value="Genomic_DNA"/>
</dbReference>
<accession>A0AAU7DIG3</accession>
<reference evidence="1" key="1">
    <citation type="submission" date="2023-03" db="EMBL/GenBank/DDBJ databases">
        <title>Edaphobacter sp.</title>
        <authorList>
            <person name="Huber K.J."/>
            <person name="Papendorf J."/>
            <person name="Pilke C."/>
            <person name="Bunk B."/>
            <person name="Sproeer C."/>
            <person name="Pester M."/>
        </authorList>
    </citation>
    <scope>NUCLEOTIDE SEQUENCE</scope>
    <source>
        <strain evidence="1">DSM 110680</strain>
    </source>
</reference>
<organism evidence="1">
    <name type="scientific">Telmatobacter sp. DSM 110680</name>
    <dbReference type="NCBI Taxonomy" id="3036704"/>
    <lineage>
        <taxon>Bacteria</taxon>
        <taxon>Pseudomonadati</taxon>
        <taxon>Acidobacteriota</taxon>
        <taxon>Terriglobia</taxon>
        <taxon>Terriglobales</taxon>
        <taxon>Acidobacteriaceae</taxon>
        <taxon>Telmatobacter</taxon>
    </lineage>
</organism>
<dbReference type="AlphaFoldDB" id="A0AAU7DIG3"/>
<evidence type="ECO:0000313" key="1">
    <source>
        <dbReference type="EMBL" id="XBH17489.1"/>
    </source>
</evidence>
<name>A0AAU7DIG3_9BACT</name>
<keyword evidence="1" id="KW-0378">Hydrolase</keyword>